<name>A0ABQ6JPW9_9ACTN</name>
<evidence type="ECO:0000256" key="1">
    <source>
        <dbReference type="SAM" id="MobiDB-lite"/>
    </source>
</evidence>
<evidence type="ECO:0000259" key="2">
    <source>
        <dbReference type="Pfam" id="PF07195"/>
    </source>
</evidence>
<evidence type="ECO:0000313" key="3">
    <source>
        <dbReference type="EMBL" id="GMA88892.1"/>
    </source>
</evidence>
<gene>
    <name evidence="3" type="ORF">GCM10025868_41420</name>
</gene>
<dbReference type="Proteomes" id="UP001157017">
    <property type="component" value="Unassembled WGS sequence"/>
</dbReference>
<evidence type="ECO:0000313" key="4">
    <source>
        <dbReference type="Proteomes" id="UP001157017"/>
    </source>
</evidence>
<sequence length="281" mass="29736">MTASSTGTANDFSVTGSGGAPLAGLTLTTASAAKNAVLHVGDADAGYDIDSSSNTVEGVMPGLTLKVTSLATDVTVQTSTDTTAISNSIKAMVDAANAALTSIKSLSLVRHRRVGRLAHRRGSALGRGPDPHPDVDHPAVGDQRRRRALAVAVRHQHRPRRHDRLRQHQVHEGARRRPGEAQGLFTSTTVGATGLGTRLADVAKQAAQSGGSIGLAIEGRTSTQKDLQKRIDDWDTTLATRRKSLQVQYANLETTLSRLQSQGTWLSGQITTEMTRGDLTP</sequence>
<reference evidence="4" key="1">
    <citation type="journal article" date="2019" name="Int. J. Syst. Evol. Microbiol.">
        <title>The Global Catalogue of Microorganisms (GCM) 10K type strain sequencing project: providing services to taxonomists for standard genome sequencing and annotation.</title>
        <authorList>
            <consortium name="The Broad Institute Genomics Platform"/>
            <consortium name="The Broad Institute Genome Sequencing Center for Infectious Disease"/>
            <person name="Wu L."/>
            <person name="Ma J."/>
        </authorList>
    </citation>
    <scope>NUCLEOTIDE SEQUENCE [LARGE SCALE GENOMIC DNA]</scope>
    <source>
        <strain evidence="4">NBRC 108730</strain>
    </source>
</reference>
<dbReference type="PANTHER" id="PTHR30288:SF0">
    <property type="entry name" value="FLAGELLAR HOOK-ASSOCIATED PROTEIN 2"/>
    <property type="match status" value="1"/>
</dbReference>
<dbReference type="Pfam" id="PF07195">
    <property type="entry name" value="FliD_C"/>
    <property type="match status" value="2"/>
</dbReference>
<dbReference type="PANTHER" id="PTHR30288">
    <property type="entry name" value="FLAGELLAR CAP/ASSEMBLY PROTEIN FLID"/>
    <property type="match status" value="1"/>
</dbReference>
<protein>
    <recommendedName>
        <fullName evidence="2">Flagellar hook-associated protein 2 C-terminal domain-containing protein</fullName>
    </recommendedName>
</protein>
<feature type="domain" description="Flagellar hook-associated protein 2 C-terminal" evidence="2">
    <location>
        <begin position="33"/>
        <end position="107"/>
    </location>
</feature>
<dbReference type="InterPro" id="IPR040026">
    <property type="entry name" value="FliD"/>
</dbReference>
<proteinExistence type="predicted"/>
<feature type="compositionally biased region" description="Basic and acidic residues" evidence="1">
    <location>
        <begin position="169"/>
        <end position="179"/>
    </location>
</feature>
<feature type="region of interest" description="Disordered" evidence="1">
    <location>
        <begin position="121"/>
        <end position="181"/>
    </location>
</feature>
<dbReference type="EMBL" id="BSUZ01000001">
    <property type="protein sequence ID" value="GMA88892.1"/>
    <property type="molecule type" value="Genomic_DNA"/>
</dbReference>
<feature type="domain" description="Flagellar hook-associated protein 2 C-terminal" evidence="2">
    <location>
        <begin position="178"/>
        <end position="261"/>
    </location>
</feature>
<accession>A0ABQ6JPW9</accession>
<feature type="compositionally biased region" description="Basic and acidic residues" evidence="1">
    <location>
        <begin position="129"/>
        <end position="143"/>
    </location>
</feature>
<feature type="compositionally biased region" description="Basic residues" evidence="1">
    <location>
        <begin position="144"/>
        <end position="168"/>
    </location>
</feature>
<dbReference type="InterPro" id="IPR010809">
    <property type="entry name" value="FliD_C"/>
</dbReference>
<keyword evidence="4" id="KW-1185">Reference proteome</keyword>
<comment type="caution">
    <text evidence="3">The sequence shown here is derived from an EMBL/GenBank/DDBJ whole genome shotgun (WGS) entry which is preliminary data.</text>
</comment>
<organism evidence="3 4">
    <name type="scientific">Angustibacter aerolatus</name>
    <dbReference type="NCBI Taxonomy" id="1162965"/>
    <lineage>
        <taxon>Bacteria</taxon>
        <taxon>Bacillati</taxon>
        <taxon>Actinomycetota</taxon>
        <taxon>Actinomycetes</taxon>
        <taxon>Kineosporiales</taxon>
        <taxon>Kineosporiaceae</taxon>
    </lineage>
</organism>